<evidence type="ECO:0000313" key="2">
    <source>
        <dbReference type="Proteomes" id="UP000005737"/>
    </source>
</evidence>
<sequence>MKSGGMNGKTAKLLNRYALKKGTKVDDLKKQWLSLNAGERFSRRQEMLKELKGGK</sequence>
<accession>H2CFB4</accession>
<keyword evidence="2" id="KW-1185">Reference proteome</keyword>
<protein>
    <submittedName>
        <fullName evidence="1">Uncharacterized protein</fullName>
    </submittedName>
</protein>
<gene>
    <name evidence="1" type="ORF">Lepil_2061</name>
</gene>
<dbReference type="HOGENOM" id="CLU_3154408_0_0_12"/>
<dbReference type="Proteomes" id="UP000005737">
    <property type="component" value="Unassembled WGS sequence"/>
</dbReference>
<dbReference type="EMBL" id="JH597773">
    <property type="protein sequence ID" value="EHQ06742.1"/>
    <property type="molecule type" value="Genomic_DNA"/>
</dbReference>
<name>H2CFB4_9LEPT</name>
<dbReference type="AlphaFoldDB" id="H2CFB4"/>
<organism evidence="1 2">
    <name type="scientific">Leptonema illini DSM 21528</name>
    <dbReference type="NCBI Taxonomy" id="929563"/>
    <lineage>
        <taxon>Bacteria</taxon>
        <taxon>Pseudomonadati</taxon>
        <taxon>Spirochaetota</taxon>
        <taxon>Spirochaetia</taxon>
        <taxon>Leptospirales</taxon>
        <taxon>Leptospiraceae</taxon>
        <taxon>Leptonema</taxon>
    </lineage>
</organism>
<evidence type="ECO:0000313" key="1">
    <source>
        <dbReference type="EMBL" id="EHQ06742.1"/>
    </source>
</evidence>
<dbReference type="STRING" id="183.GCA_002009735_03543"/>
<proteinExistence type="predicted"/>
<reference evidence="1 2" key="1">
    <citation type="submission" date="2011-10" db="EMBL/GenBank/DDBJ databases">
        <title>The Improved High-Quality Draft genome of Leptonema illini DSM 21528.</title>
        <authorList>
            <consortium name="US DOE Joint Genome Institute (JGI-PGF)"/>
            <person name="Lucas S."/>
            <person name="Copeland A."/>
            <person name="Lapidus A."/>
            <person name="Glavina del Rio T."/>
            <person name="Dalin E."/>
            <person name="Tice H."/>
            <person name="Bruce D."/>
            <person name="Goodwin L."/>
            <person name="Pitluck S."/>
            <person name="Peters L."/>
            <person name="Mikhailova N."/>
            <person name="Held B."/>
            <person name="Kyrpides N."/>
            <person name="Mavromatis K."/>
            <person name="Ivanova N."/>
            <person name="Markowitz V."/>
            <person name="Cheng J.-F."/>
            <person name="Hugenholtz P."/>
            <person name="Woyke T."/>
            <person name="Wu D."/>
            <person name="Gronow S."/>
            <person name="Wellnitz S."/>
            <person name="Brambilla E.-M."/>
            <person name="Klenk H.-P."/>
            <person name="Eisen J.A."/>
        </authorList>
    </citation>
    <scope>NUCLEOTIDE SEQUENCE [LARGE SCALE GENOMIC DNA]</scope>
    <source>
        <strain evidence="1 2">DSM 21528</strain>
    </source>
</reference>